<evidence type="ECO:0000313" key="3">
    <source>
        <dbReference type="Proteomes" id="UP001500755"/>
    </source>
</evidence>
<dbReference type="InterPro" id="IPR011852">
    <property type="entry name" value="TRAP_TAXI"/>
</dbReference>
<dbReference type="PROSITE" id="PS51257">
    <property type="entry name" value="PROKAR_LIPOPROTEIN"/>
    <property type="match status" value="1"/>
</dbReference>
<feature type="signal peptide" evidence="1">
    <location>
        <begin position="1"/>
        <end position="28"/>
    </location>
</feature>
<feature type="chain" id="PRO_5045982640" description="TRAP transporter solute receptor, TAXI family" evidence="1">
    <location>
        <begin position="29"/>
        <end position="381"/>
    </location>
</feature>
<dbReference type="NCBIfam" id="TIGR02122">
    <property type="entry name" value="TRAP_TAXI"/>
    <property type="match status" value="1"/>
</dbReference>
<keyword evidence="3" id="KW-1185">Reference proteome</keyword>
<name>A0ABN2TF35_9MICO</name>
<sequence>MTPRIVANRRQFLSLSAAVAGTAVFTTACGRTQASVGGLSDPFVWSTYGTGTSTYNDLAAVSDAVASDTGARVRIITSDTPVGRLAAMRADIAQAGRLGDEYFFGYHGVNEFANEDWGPQDLRMVWAPLSPHSLMVKGGSGIETYADLAGKRIPRIAANPSVNMKIEGLLAYGGLAPEDVTWVDIGYGDQPEALKTGKIDTLYQQVYGSPLFELESQMEVAWLPLDPEDTEAVKRLIDLVPTVNVLPFSGAPGQAEGEETHGLVYTLPISVYAHKSADEVYALVSSMARTFPKYEDTTLNTPRWNPEDVEVMPKLTPFHDGTVRWLTENGMWTPEAEAKNQELIAAGATYREEWAKYLATEPKSEEIAEGWPAWIAEKITG</sequence>
<dbReference type="PROSITE" id="PS51318">
    <property type="entry name" value="TAT"/>
    <property type="match status" value="1"/>
</dbReference>
<comment type="caution">
    <text evidence="2">The sequence shown here is derived from an EMBL/GenBank/DDBJ whole genome shotgun (WGS) entry which is preliminary data.</text>
</comment>
<accession>A0ABN2TF35</accession>
<evidence type="ECO:0000313" key="2">
    <source>
        <dbReference type="EMBL" id="GAA2006765.1"/>
    </source>
</evidence>
<dbReference type="Pfam" id="PF16868">
    <property type="entry name" value="NMT1_3"/>
    <property type="match status" value="1"/>
</dbReference>
<proteinExistence type="predicted"/>
<evidence type="ECO:0000256" key="1">
    <source>
        <dbReference type="SAM" id="SignalP"/>
    </source>
</evidence>
<gene>
    <name evidence="2" type="ORF">GCM10009755_16200</name>
</gene>
<organism evidence="2 3">
    <name type="scientific">Brevibacterium samyangense</name>
    <dbReference type="NCBI Taxonomy" id="366888"/>
    <lineage>
        <taxon>Bacteria</taxon>
        <taxon>Bacillati</taxon>
        <taxon>Actinomycetota</taxon>
        <taxon>Actinomycetes</taxon>
        <taxon>Micrococcales</taxon>
        <taxon>Brevibacteriaceae</taxon>
        <taxon>Brevibacterium</taxon>
    </lineage>
</organism>
<dbReference type="Gene3D" id="3.40.190.10">
    <property type="entry name" value="Periplasmic binding protein-like II"/>
    <property type="match status" value="2"/>
</dbReference>
<dbReference type="EMBL" id="BAAANO010000014">
    <property type="protein sequence ID" value="GAA2006765.1"/>
    <property type="molecule type" value="Genomic_DNA"/>
</dbReference>
<dbReference type="Proteomes" id="UP001500755">
    <property type="component" value="Unassembled WGS sequence"/>
</dbReference>
<dbReference type="SUPFAM" id="SSF53850">
    <property type="entry name" value="Periplasmic binding protein-like II"/>
    <property type="match status" value="1"/>
</dbReference>
<dbReference type="InterPro" id="IPR006311">
    <property type="entry name" value="TAT_signal"/>
</dbReference>
<dbReference type="RefSeq" id="WP_344308643.1">
    <property type="nucleotide sequence ID" value="NZ_BAAANO010000014.1"/>
</dbReference>
<protein>
    <recommendedName>
        <fullName evidence="4">TRAP transporter solute receptor, TAXI family</fullName>
    </recommendedName>
</protein>
<keyword evidence="1" id="KW-0732">Signal</keyword>
<reference evidence="2 3" key="1">
    <citation type="journal article" date="2019" name="Int. J. Syst. Evol. Microbiol.">
        <title>The Global Catalogue of Microorganisms (GCM) 10K type strain sequencing project: providing services to taxonomists for standard genome sequencing and annotation.</title>
        <authorList>
            <consortium name="The Broad Institute Genomics Platform"/>
            <consortium name="The Broad Institute Genome Sequencing Center for Infectious Disease"/>
            <person name="Wu L."/>
            <person name="Ma J."/>
        </authorList>
    </citation>
    <scope>NUCLEOTIDE SEQUENCE [LARGE SCALE GENOMIC DNA]</scope>
    <source>
        <strain evidence="2 3">JCM 14546</strain>
    </source>
</reference>
<evidence type="ECO:0008006" key="4">
    <source>
        <dbReference type="Google" id="ProtNLM"/>
    </source>
</evidence>